<dbReference type="PANTHER" id="PTHR31126:SF1">
    <property type="entry name" value="TYROSINE SPECIFIC PROTEIN PHOSPHATASES DOMAIN-CONTAINING PROTEIN"/>
    <property type="match status" value="1"/>
</dbReference>
<sequence length="311" mass="34664">MDLPLSDPTLPSPPFIHCPGLANLRDVGGYALGSPSRPTARSVRRGLLFRSADPTRVTPEGLDVLTSLRLGKVFDLRSIPEIQRLGKEWAGLEEGYKSPFWSEREDEVDGEEGEEQGKRKAEREEKGDRIERVWTPVFATKDYSPEKVGLRFKAYTRGAEGFKDAYRDILANAGKAYATILRHLSKKDAEPALVHCTAGKDRTGMLVAVLYLLLGVDEETICREYALTDEGLRLMKPVFKERLLKNDALVGNEEGVENMISSKEENMRVTLGLIKEVWGSADNYVKEVVGLSEEEVEGLRKNLASEEAPVL</sequence>
<feature type="region of interest" description="Disordered" evidence="1">
    <location>
        <begin position="101"/>
        <end position="126"/>
    </location>
</feature>
<comment type="caution">
    <text evidence="3">The sequence shown here is derived from an EMBL/GenBank/DDBJ whole genome shotgun (WGS) entry which is preliminary data.</text>
</comment>
<feature type="compositionally biased region" description="Basic and acidic residues" evidence="1">
    <location>
        <begin position="115"/>
        <end position="126"/>
    </location>
</feature>
<dbReference type="PANTHER" id="PTHR31126">
    <property type="entry name" value="TYROSINE-PROTEIN PHOSPHATASE"/>
    <property type="match status" value="1"/>
</dbReference>
<dbReference type="EMBL" id="NHZQ01000335">
    <property type="protein sequence ID" value="PSK42496.1"/>
    <property type="molecule type" value="Genomic_DNA"/>
</dbReference>
<feature type="domain" description="Tyrosine specific protein phosphatases" evidence="2">
    <location>
        <begin position="175"/>
        <end position="217"/>
    </location>
</feature>
<organism evidence="3 4">
    <name type="scientific">Elsinoe australis</name>
    <dbReference type="NCBI Taxonomy" id="40998"/>
    <lineage>
        <taxon>Eukaryota</taxon>
        <taxon>Fungi</taxon>
        <taxon>Dikarya</taxon>
        <taxon>Ascomycota</taxon>
        <taxon>Pezizomycotina</taxon>
        <taxon>Dothideomycetes</taxon>
        <taxon>Dothideomycetidae</taxon>
        <taxon>Myriangiales</taxon>
        <taxon>Elsinoaceae</taxon>
        <taxon>Elsinoe</taxon>
    </lineage>
</organism>
<keyword evidence="4" id="KW-1185">Reference proteome</keyword>
<evidence type="ECO:0000313" key="4">
    <source>
        <dbReference type="Proteomes" id="UP000243723"/>
    </source>
</evidence>
<dbReference type="GO" id="GO:0004721">
    <property type="term" value="F:phosphoprotein phosphatase activity"/>
    <property type="evidence" value="ECO:0007669"/>
    <property type="project" value="InterPro"/>
</dbReference>
<name>A0A2P7Z2Q2_9PEZI</name>
<evidence type="ECO:0000256" key="1">
    <source>
        <dbReference type="SAM" id="MobiDB-lite"/>
    </source>
</evidence>
<dbReference type="InterPro" id="IPR029021">
    <property type="entry name" value="Prot-tyrosine_phosphatase-like"/>
</dbReference>
<feature type="compositionally biased region" description="Acidic residues" evidence="1">
    <location>
        <begin position="104"/>
        <end position="114"/>
    </location>
</feature>
<evidence type="ECO:0000259" key="2">
    <source>
        <dbReference type="PROSITE" id="PS50056"/>
    </source>
</evidence>
<accession>A0A2P7Z2Q2</accession>
<dbReference type="AlphaFoldDB" id="A0A2P7Z2Q2"/>
<dbReference type="Proteomes" id="UP000243723">
    <property type="component" value="Unassembled WGS sequence"/>
</dbReference>
<dbReference type="Gene3D" id="3.90.190.10">
    <property type="entry name" value="Protein tyrosine phosphatase superfamily"/>
    <property type="match status" value="1"/>
</dbReference>
<reference evidence="3 4" key="1">
    <citation type="submission" date="2017-05" db="EMBL/GenBank/DDBJ databases">
        <title>Draft genome sequence of Elsinoe australis.</title>
        <authorList>
            <person name="Cheng Q."/>
        </authorList>
    </citation>
    <scope>NUCLEOTIDE SEQUENCE [LARGE SCALE GENOMIC DNA]</scope>
    <source>
        <strain evidence="3 4">NL1</strain>
    </source>
</reference>
<dbReference type="OrthoDB" id="449382at2759"/>
<dbReference type="STRING" id="40998.A0A2P7Z2Q2"/>
<gene>
    <name evidence="3" type="ORF">B9Z65_4410</name>
</gene>
<dbReference type="InterPro" id="IPR026893">
    <property type="entry name" value="Tyr/Ser_Pase_IphP-type"/>
</dbReference>
<dbReference type="InterPro" id="IPR000387">
    <property type="entry name" value="Tyr_Pase_dom"/>
</dbReference>
<dbReference type="SUPFAM" id="SSF52799">
    <property type="entry name" value="(Phosphotyrosine protein) phosphatases II"/>
    <property type="match status" value="1"/>
</dbReference>
<dbReference type="PROSITE" id="PS50056">
    <property type="entry name" value="TYR_PHOSPHATASE_2"/>
    <property type="match status" value="1"/>
</dbReference>
<evidence type="ECO:0000313" key="3">
    <source>
        <dbReference type="EMBL" id="PSK42496.1"/>
    </source>
</evidence>
<proteinExistence type="predicted"/>
<dbReference type="PROSITE" id="PS00383">
    <property type="entry name" value="TYR_PHOSPHATASE_1"/>
    <property type="match status" value="1"/>
</dbReference>
<protein>
    <recommendedName>
        <fullName evidence="2">Tyrosine specific protein phosphatases domain-containing protein</fullName>
    </recommendedName>
</protein>
<dbReference type="InterPro" id="IPR016130">
    <property type="entry name" value="Tyr_Pase_AS"/>
</dbReference>
<dbReference type="Pfam" id="PF13350">
    <property type="entry name" value="Y_phosphatase3"/>
    <property type="match status" value="1"/>
</dbReference>